<evidence type="ECO:0000313" key="2">
    <source>
        <dbReference type="Proteomes" id="UP001596337"/>
    </source>
</evidence>
<proteinExistence type="predicted"/>
<dbReference type="EMBL" id="JBHSXX010000001">
    <property type="protein sequence ID" value="MFC6871062.1"/>
    <property type="molecule type" value="Genomic_DNA"/>
</dbReference>
<evidence type="ECO:0000313" key="1">
    <source>
        <dbReference type="EMBL" id="MFC6871062.1"/>
    </source>
</evidence>
<name>A0ABW2C6X4_9PSEU</name>
<keyword evidence="2" id="KW-1185">Reference proteome</keyword>
<accession>A0ABW2C6X4</accession>
<sequence>MKKLAIVAGTLLVLFFVITQPGSSAALVHNILGMLRDAAESLITFVSNVFQA</sequence>
<dbReference type="RefSeq" id="WP_345406622.1">
    <property type="nucleotide sequence ID" value="NZ_BAABLA010000122.1"/>
</dbReference>
<protein>
    <recommendedName>
        <fullName evidence="3">Secreted protein</fullName>
    </recommendedName>
</protein>
<organism evidence="1 2">
    <name type="scientific">Haloechinothrix salitolerans</name>
    <dbReference type="NCBI Taxonomy" id="926830"/>
    <lineage>
        <taxon>Bacteria</taxon>
        <taxon>Bacillati</taxon>
        <taxon>Actinomycetota</taxon>
        <taxon>Actinomycetes</taxon>
        <taxon>Pseudonocardiales</taxon>
        <taxon>Pseudonocardiaceae</taxon>
        <taxon>Haloechinothrix</taxon>
    </lineage>
</organism>
<comment type="caution">
    <text evidence="1">The sequence shown here is derived from an EMBL/GenBank/DDBJ whole genome shotgun (WGS) entry which is preliminary data.</text>
</comment>
<reference evidence="2" key="1">
    <citation type="journal article" date="2019" name="Int. J. Syst. Evol. Microbiol.">
        <title>The Global Catalogue of Microorganisms (GCM) 10K type strain sequencing project: providing services to taxonomists for standard genome sequencing and annotation.</title>
        <authorList>
            <consortium name="The Broad Institute Genomics Platform"/>
            <consortium name="The Broad Institute Genome Sequencing Center for Infectious Disease"/>
            <person name="Wu L."/>
            <person name="Ma J."/>
        </authorList>
    </citation>
    <scope>NUCLEOTIDE SEQUENCE [LARGE SCALE GENOMIC DNA]</scope>
    <source>
        <strain evidence="2">KCTC 32255</strain>
    </source>
</reference>
<dbReference type="Proteomes" id="UP001596337">
    <property type="component" value="Unassembled WGS sequence"/>
</dbReference>
<evidence type="ECO:0008006" key="3">
    <source>
        <dbReference type="Google" id="ProtNLM"/>
    </source>
</evidence>
<gene>
    <name evidence="1" type="ORF">ACFQGD_28470</name>
</gene>